<dbReference type="PROSITE" id="PS51375">
    <property type="entry name" value="PPR"/>
    <property type="match status" value="3"/>
</dbReference>
<reference evidence="3" key="2">
    <citation type="journal article" date="2024" name="Plant">
        <title>Genomic evolution and insights into agronomic trait innovations of Sesamum species.</title>
        <authorList>
            <person name="Miao H."/>
            <person name="Wang L."/>
            <person name="Qu L."/>
            <person name="Liu H."/>
            <person name="Sun Y."/>
            <person name="Le M."/>
            <person name="Wang Q."/>
            <person name="Wei S."/>
            <person name="Zheng Y."/>
            <person name="Lin W."/>
            <person name="Duan Y."/>
            <person name="Cao H."/>
            <person name="Xiong S."/>
            <person name="Wang X."/>
            <person name="Wei L."/>
            <person name="Li C."/>
            <person name="Ma Q."/>
            <person name="Ju M."/>
            <person name="Zhao R."/>
            <person name="Li G."/>
            <person name="Mu C."/>
            <person name="Tian Q."/>
            <person name="Mei H."/>
            <person name="Zhang T."/>
            <person name="Gao T."/>
            <person name="Zhang H."/>
        </authorList>
    </citation>
    <scope>NUCLEOTIDE SEQUENCE</scope>
    <source>
        <strain evidence="3">KEN8</strain>
    </source>
</reference>
<protein>
    <submittedName>
        <fullName evidence="3">Pentatricopeptide repeat-containing protein, mitochondrial</fullName>
    </submittedName>
</protein>
<name>A0AAW2RW91_9LAMI</name>
<dbReference type="FunFam" id="1.25.40.10:FF:000031">
    <property type="entry name" value="Pentatricopeptide repeat-containing protein mitochondrial"/>
    <property type="match status" value="1"/>
</dbReference>
<dbReference type="InterPro" id="IPR046848">
    <property type="entry name" value="E_motif"/>
</dbReference>
<dbReference type="NCBIfam" id="TIGR00756">
    <property type="entry name" value="PPR"/>
    <property type="match status" value="3"/>
</dbReference>
<sequence>MYANCSEYVDAYKMFNDIQGNADLVSWNAIITMCMHQHQVAEVFSLFRTMLLFQGRPDYITLANVLGACGKFASLEMGLQVYCFAVKNGLDFDIIVMNGLIDMYVKCGSLERARKLFDGMQNPDVISWTSLIVGYAQFGHGEEALNLFSRMKNQGIKPNQVTLVGVLTACSHVGLVEEGMQLFNSMEQEHGVVPTREHFSCVVDLLARAGRIHDAEAFINQMVFEPDIVMWKALLAACKNRCNIEVGKRVAENILKMDPSNSAAHVLLCSMYASAGGWKDVATMRTLMREKGVKKVPGQSWIEVKDRVHVFSAEDGLHPERDRIVSMLEELWLQIVDADYIPSPE</sequence>
<dbReference type="PANTHER" id="PTHR47926:SF420">
    <property type="entry name" value="REPEAT-CONTAINING PROTEIN, PUTATIVE-RELATED"/>
    <property type="match status" value="1"/>
</dbReference>
<dbReference type="EMBL" id="JACGWM010000003">
    <property type="protein sequence ID" value="KAL0383741.1"/>
    <property type="molecule type" value="Genomic_DNA"/>
</dbReference>
<evidence type="ECO:0000256" key="1">
    <source>
        <dbReference type="ARBA" id="ARBA00022737"/>
    </source>
</evidence>
<dbReference type="InterPro" id="IPR011990">
    <property type="entry name" value="TPR-like_helical_dom_sf"/>
</dbReference>
<reference evidence="3" key="1">
    <citation type="submission" date="2020-06" db="EMBL/GenBank/DDBJ databases">
        <authorList>
            <person name="Li T."/>
            <person name="Hu X."/>
            <person name="Zhang T."/>
            <person name="Song X."/>
            <person name="Zhang H."/>
            <person name="Dai N."/>
            <person name="Sheng W."/>
            <person name="Hou X."/>
            <person name="Wei L."/>
        </authorList>
    </citation>
    <scope>NUCLEOTIDE SEQUENCE</scope>
    <source>
        <strain evidence="3">KEN8</strain>
        <tissue evidence="3">Leaf</tissue>
    </source>
</reference>
<organism evidence="3">
    <name type="scientific">Sesamum calycinum</name>
    <dbReference type="NCBI Taxonomy" id="2727403"/>
    <lineage>
        <taxon>Eukaryota</taxon>
        <taxon>Viridiplantae</taxon>
        <taxon>Streptophyta</taxon>
        <taxon>Embryophyta</taxon>
        <taxon>Tracheophyta</taxon>
        <taxon>Spermatophyta</taxon>
        <taxon>Magnoliopsida</taxon>
        <taxon>eudicotyledons</taxon>
        <taxon>Gunneridae</taxon>
        <taxon>Pentapetalae</taxon>
        <taxon>asterids</taxon>
        <taxon>lamiids</taxon>
        <taxon>Lamiales</taxon>
        <taxon>Pedaliaceae</taxon>
        <taxon>Sesamum</taxon>
    </lineage>
</organism>
<accession>A0AAW2RW91</accession>
<dbReference type="Pfam" id="PF20431">
    <property type="entry name" value="E_motif"/>
    <property type="match status" value="1"/>
</dbReference>
<dbReference type="Gene3D" id="1.25.40.10">
    <property type="entry name" value="Tetratricopeptide repeat domain"/>
    <property type="match status" value="2"/>
</dbReference>
<keyword evidence="1" id="KW-0677">Repeat</keyword>
<dbReference type="GO" id="GO:0003723">
    <property type="term" value="F:RNA binding"/>
    <property type="evidence" value="ECO:0007669"/>
    <property type="project" value="InterPro"/>
</dbReference>
<comment type="caution">
    <text evidence="3">The sequence shown here is derived from an EMBL/GenBank/DDBJ whole genome shotgun (WGS) entry which is preliminary data.</text>
</comment>
<dbReference type="InterPro" id="IPR002885">
    <property type="entry name" value="PPR_rpt"/>
</dbReference>
<gene>
    <name evidence="3" type="ORF">Scaly_0661400</name>
</gene>
<dbReference type="FunFam" id="1.25.40.10:FF:000366">
    <property type="entry name" value="Pentatricopeptide (PPR) repeat-containing protein"/>
    <property type="match status" value="1"/>
</dbReference>
<feature type="repeat" description="PPR" evidence="2">
    <location>
        <begin position="124"/>
        <end position="158"/>
    </location>
</feature>
<dbReference type="AlphaFoldDB" id="A0AAW2RW91"/>
<dbReference type="PANTHER" id="PTHR47926">
    <property type="entry name" value="PENTATRICOPEPTIDE REPEAT-CONTAINING PROTEIN"/>
    <property type="match status" value="1"/>
</dbReference>
<feature type="repeat" description="PPR" evidence="2">
    <location>
        <begin position="23"/>
        <end position="57"/>
    </location>
</feature>
<dbReference type="Pfam" id="PF01535">
    <property type="entry name" value="PPR"/>
    <property type="match status" value="3"/>
</dbReference>
<dbReference type="InterPro" id="IPR046960">
    <property type="entry name" value="PPR_At4g14850-like_plant"/>
</dbReference>
<dbReference type="GO" id="GO:0009451">
    <property type="term" value="P:RNA modification"/>
    <property type="evidence" value="ECO:0007669"/>
    <property type="project" value="InterPro"/>
</dbReference>
<evidence type="ECO:0000313" key="3">
    <source>
        <dbReference type="EMBL" id="KAL0383741.1"/>
    </source>
</evidence>
<evidence type="ECO:0000256" key="2">
    <source>
        <dbReference type="PROSITE-ProRule" id="PRU00708"/>
    </source>
</evidence>
<feature type="repeat" description="PPR" evidence="2">
    <location>
        <begin position="93"/>
        <end position="123"/>
    </location>
</feature>
<dbReference type="Pfam" id="PF13041">
    <property type="entry name" value="PPR_2"/>
    <property type="match status" value="1"/>
</dbReference>
<proteinExistence type="predicted"/>